<evidence type="ECO:0000256" key="4">
    <source>
        <dbReference type="ARBA" id="ARBA00022759"/>
    </source>
</evidence>
<evidence type="ECO:0000259" key="12">
    <source>
        <dbReference type="Pfam" id="PF25597"/>
    </source>
</evidence>
<name>A0A4S4L862_9AGAM</name>
<proteinExistence type="predicted"/>
<dbReference type="GO" id="GO:0003964">
    <property type="term" value="F:RNA-directed DNA polymerase activity"/>
    <property type="evidence" value="ECO:0007669"/>
    <property type="project" value="UniProtKB-KW"/>
</dbReference>
<reference evidence="13 14" key="1">
    <citation type="submission" date="2019-02" db="EMBL/GenBank/DDBJ databases">
        <title>Genome sequencing of the rare red list fungi Bondarzewia mesenterica.</title>
        <authorList>
            <person name="Buettner E."/>
            <person name="Kellner H."/>
        </authorList>
    </citation>
    <scope>NUCLEOTIDE SEQUENCE [LARGE SCALE GENOMIC DNA]</scope>
    <source>
        <strain evidence="13 14">DSM 108281</strain>
    </source>
</reference>
<keyword evidence="7" id="KW-0229">DNA integration</keyword>
<evidence type="ECO:0000256" key="2">
    <source>
        <dbReference type="ARBA" id="ARBA00022722"/>
    </source>
</evidence>
<dbReference type="InterPro" id="IPR039537">
    <property type="entry name" value="Retrotran_Ty1/copia-like"/>
</dbReference>
<evidence type="ECO:0000256" key="11">
    <source>
        <dbReference type="SAM" id="MobiDB-lite"/>
    </source>
</evidence>
<dbReference type="GO" id="GO:0003887">
    <property type="term" value="F:DNA-directed DNA polymerase activity"/>
    <property type="evidence" value="ECO:0007669"/>
    <property type="project" value="UniProtKB-KW"/>
</dbReference>
<accession>A0A4S4L862</accession>
<evidence type="ECO:0000313" key="14">
    <source>
        <dbReference type="Proteomes" id="UP000310158"/>
    </source>
</evidence>
<dbReference type="GO" id="GO:0046872">
    <property type="term" value="F:metal ion binding"/>
    <property type="evidence" value="ECO:0007669"/>
    <property type="project" value="UniProtKB-KW"/>
</dbReference>
<evidence type="ECO:0000256" key="6">
    <source>
        <dbReference type="ARBA" id="ARBA00022842"/>
    </source>
</evidence>
<dbReference type="GO" id="GO:0006310">
    <property type="term" value="P:DNA recombination"/>
    <property type="evidence" value="ECO:0007669"/>
    <property type="project" value="UniProtKB-KW"/>
</dbReference>
<dbReference type="PANTHER" id="PTHR42648">
    <property type="entry name" value="TRANSPOSASE, PUTATIVE-RELATED"/>
    <property type="match status" value="1"/>
</dbReference>
<protein>
    <recommendedName>
        <fullName evidence="12">Retroviral polymerase SH3-like domain-containing protein</fullName>
    </recommendedName>
</protein>
<dbReference type="PANTHER" id="PTHR42648:SF11">
    <property type="entry name" value="TRANSPOSON TY4-P GAG-POL POLYPROTEIN"/>
    <property type="match status" value="1"/>
</dbReference>
<dbReference type="GO" id="GO:0004519">
    <property type="term" value="F:endonuclease activity"/>
    <property type="evidence" value="ECO:0007669"/>
    <property type="project" value="UniProtKB-KW"/>
</dbReference>
<keyword evidence="14" id="KW-1185">Reference proteome</keyword>
<feature type="compositionally biased region" description="Low complexity" evidence="11">
    <location>
        <begin position="161"/>
        <end position="172"/>
    </location>
</feature>
<keyword evidence="5" id="KW-0378">Hydrolase</keyword>
<evidence type="ECO:0000313" key="13">
    <source>
        <dbReference type="EMBL" id="THH07674.1"/>
    </source>
</evidence>
<organism evidence="13 14">
    <name type="scientific">Bondarzewia mesenterica</name>
    <dbReference type="NCBI Taxonomy" id="1095465"/>
    <lineage>
        <taxon>Eukaryota</taxon>
        <taxon>Fungi</taxon>
        <taxon>Dikarya</taxon>
        <taxon>Basidiomycota</taxon>
        <taxon>Agaricomycotina</taxon>
        <taxon>Agaricomycetes</taxon>
        <taxon>Russulales</taxon>
        <taxon>Bondarzewiaceae</taxon>
        <taxon>Bondarzewia</taxon>
    </lineage>
</organism>
<keyword evidence="9" id="KW-0808">Transferase</keyword>
<feature type="region of interest" description="Disordered" evidence="11">
    <location>
        <begin position="124"/>
        <end position="172"/>
    </location>
</feature>
<dbReference type="InterPro" id="IPR057670">
    <property type="entry name" value="SH3_retrovirus"/>
</dbReference>
<sequence>MVKVRAMLHASGLSRFLWREAAHHAVWLKNRTATKAVNGMMPFEAVTGQKPNLRSVREWGSTVWVHDTTGLKLEPRAKEGHWIGVDELSKGCRVYWPKSKMVSVERNVYYVLPSQRLEGEVIGDFSLSPDTSNEMPATSTRPKNETPASSTHSNSTDESALSKLKLAPTPAKPAASTIPLAIPINDSPNIPEECPKWLHKPSMYVRALQSGKGVASTCASDPVIPRGLQVPGGWEGEEADGKDGGGVADESGEDRAEVEEALVLDEEEDG</sequence>
<dbReference type="GO" id="GO:0015074">
    <property type="term" value="P:DNA integration"/>
    <property type="evidence" value="ECO:0007669"/>
    <property type="project" value="UniProtKB-KW"/>
</dbReference>
<keyword evidence="1" id="KW-0548">Nucleotidyltransferase</keyword>
<dbReference type="GO" id="GO:0016787">
    <property type="term" value="F:hydrolase activity"/>
    <property type="evidence" value="ECO:0007669"/>
    <property type="project" value="UniProtKB-KW"/>
</dbReference>
<keyword evidence="10" id="KW-0233">DNA recombination</keyword>
<comment type="caution">
    <text evidence="13">The sequence shown here is derived from an EMBL/GenBank/DDBJ whole genome shotgun (WGS) entry which is preliminary data.</text>
</comment>
<evidence type="ECO:0000256" key="10">
    <source>
        <dbReference type="ARBA" id="ARBA00023172"/>
    </source>
</evidence>
<feature type="region of interest" description="Disordered" evidence="11">
    <location>
        <begin position="216"/>
        <end position="270"/>
    </location>
</feature>
<evidence type="ECO:0000256" key="9">
    <source>
        <dbReference type="ARBA" id="ARBA00022932"/>
    </source>
</evidence>
<gene>
    <name evidence="13" type="ORF">EW146_g9241</name>
</gene>
<feature type="domain" description="Retroviral polymerase SH3-like" evidence="12">
    <location>
        <begin position="62"/>
        <end position="108"/>
    </location>
</feature>
<keyword evidence="6" id="KW-0460">Magnesium</keyword>
<dbReference type="EMBL" id="SGPL01000758">
    <property type="protein sequence ID" value="THH07674.1"/>
    <property type="molecule type" value="Genomic_DNA"/>
</dbReference>
<evidence type="ECO:0000256" key="1">
    <source>
        <dbReference type="ARBA" id="ARBA00022695"/>
    </source>
</evidence>
<dbReference type="Proteomes" id="UP000310158">
    <property type="component" value="Unassembled WGS sequence"/>
</dbReference>
<keyword evidence="4" id="KW-0255">Endonuclease</keyword>
<keyword evidence="2" id="KW-0540">Nuclease</keyword>
<dbReference type="Pfam" id="PF25597">
    <property type="entry name" value="SH3_retrovirus"/>
    <property type="match status" value="1"/>
</dbReference>
<evidence type="ECO:0000256" key="7">
    <source>
        <dbReference type="ARBA" id="ARBA00022908"/>
    </source>
</evidence>
<keyword evidence="9" id="KW-0239">DNA-directed DNA polymerase</keyword>
<keyword evidence="3" id="KW-0479">Metal-binding</keyword>
<feature type="compositionally biased region" description="Polar residues" evidence="11">
    <location>
        <begin position="128"/>
        <end position="159"/>
    </location>
</feature>
<feature type="compositionally biased region" description="Acidic residues" evidence="11">
    <location>
        <begin position="250"/>
        <end position="270"/>
    </location>
</feature>
<keyword evidence="8" id="KW-0695">RNA-directed DNA polymerase</keyword>
<evidence type="ECO:0000256" key="8">
    <source>
        <dbReference type="ARBA" id="ARBA00022918"/>
    </source>
</evidence>
<dbReference type="OrthoDB" id="2640446at2759"/>
<dbReference type="AlphaFoldDB" id="A0A4S4L862"/>
<evidence type="ECO:0000256" key="3">
    <source>
        <dbReference type="ARBA" id="ARBA00022723"/>
    </source>
</evidence>
<evidence type="ECO:0000256" key="5">
    <source>
        <dbReference type="ARBA" id="ARBA00022801"/>
    </source>
</evidence>